<gene>
    <name evidence="1" type="ORF">PL9214670075</name>
</gene>
<accession>A0A1J1LV32</accession>
<dbReference type="AlphaFoldDB" id="A0A1J1LV32"/>
<evidence type="ECO:0000313" key="1">
    <source>
        <dbReference type="EMBL" id="CUR35449.1"/>
    </source>
</evidence>
<organism evidence="1 2">
    <name type="scientific">Planktothrix tepida PCC 9214</name>
    <dbReference type="NCBI Taxonomy" id="671072"/>
    <lineage>
        <taxon>Bacteria</taxon>
        <taxon>Bacillati</taxon>
        <taxon>Cyanobacteriota</taxon>
        <taxon>Cyanophyceae</taxon>
        <taxon>Oscillatoriophycideae</taxon>
        <taxon>Oscillatoriales</taxon>
        <taxon>Microcoleaceae</taxon>
        <taxon>Planktothrix</taxon>
    </lineage>
</organism>
<protein>
    <submittedName>
        <fullName evidence="1">Uncharacterized protein</fullName>
    </submittedName>
</protein>
<dbReference type="EMBL" id="CZDF01000174">
    <property type="protein sequence ID" value="CUR35449.1"/>
    <property type="molecule type" value="Genomic_DNA"/>
</dbReference>
<sequence>MVKYLFKLKLNSAQQEGFSYTLDLTTAQENNPSLVFTPEVRHQMRNQLQKESACKISDGHLNQMIKSWIEDIQEGYRETILTLDLPLMITEQFNQLQESGYQQIPPLMAPDLSGIEPAIGFLPPLRF</sequence>
<evidence type="ECO:0000313" key="2">
    <source>
        <dbReference type="Proteomes" id="UP000184315"/>
    </source>
</evidence>
<keyword evidence="2" id="KW-1185">Reference proteome</keyword>
<name>A0A1J1LV32_9CYAN</name>
<reference evidence="2" key="1">
    <citation type="submission" date="2015-10" db="EMBL/GenBank/DDBJ databases">
        <authorList>
            <person name="Regsiter A."/>
            <person name="william w."/>
        </authorList>
    </citation>
    <scope>NUCLEOTIDE SEQUENCE [LARGE SCALE GENOMIC DNA]</scope>
</reference>
<dbReference type="STRING" id="671072.PL9214670075"/>
<dbReference type="Proteomes" id="UP000184315">
    <property type="component" value="Unassembled WGS sequence"/>
</dbReference>
<dbReference type="OrthoDB" id="495821at2"/>
<proteinExistence type="predicted"/>
<dbReference type="RefSeq" id="WP_072722415.1">
    <property type="nucleotide sequence ID" value="NZ_LN889815.1"/>
</dbReference>